<keyword evidence="5 10" id="KW-0812">Transmembrane</keyword>
<dbReference type="RefSeq" id="YP_009296373.1">
    <property type="nucleotide sequence ID" value="NC_031171.1"/>
</dbReference>
<comment type="function">
    <text evidence="1 10">Component of the cytochrome b6-f complex, which mediates electron transfer between photosystem II (PSII) and photosystem I (PSI), cyclic electron flow around PSI, and state transitions.</text>
</comment>
<evidence type="ECO:0000256" key="4">
    <source>
        <dbReference type="ARBA" id="ARBA00022448"/>
    </source>
</evidence>
<evidence type="ECO:0000256" key="8">
    <source>
        <dbReference type="ARBA" id="ARBA00023136"/>
    </source>
</evidence>
<evidence type="ECO:0000256" key="10">
    <source>
        <dbReference type="HAMAP-Rule" id="MF_00395"/>
    </source>
</evidence>
<dbReference type="GO" id="GO:0009055">
    <property type="term" value="F:electron transfer activity"/>
    <property type="evidence" value="ECO:0007669"/>
    <property type="project" value="UniProtKB-UniRule"/>
</dbReference>
<dbReference type="Pfam" id="PF03742">
    <property type="entry name" value="PetN"/>
    <property type="match status" value="1"/>
</dbReference>
<evidence type="ECO:0000256" key="9">
    <source>
        <dbReference type="ARBA" id="ARBA00025834"/>
    </source>
</evidence>
<evidence type="ECO:0000256" key="1">
    <source>
        <dbReference type="ARBA" id="ARBA00003068"/>
    </source>
</evidence>
<dbReference type="SUPFAM" id="SSF103451">
    <property type="entry name" value="PetN subunit of the cytochrome b6f complex"/>
    <property type="match status" value="1"/>
</dbReference>
<dbReference type="GO" id="GO:0042651">
    <property type="term" value="C:thylakoid membrane"/>
    <property type="evidence" value="ECO:0007669"/>
    <property type="project" value="UniProtKB-UniRule"/>
</dbReference>
<comment type="similarity">
    <text evidence="3 10">Belongs to the PetN family.</text>
</comment>
<evidence type="ECO:0000256" key="5">
    <source>
        <dbReference type="ARBA" id="ARBA00022692"/>
    </source>
</evidence>
<comment type="subcellular location">
    <subcellularLocation>
        <location evidence="10">Cellular thylakoid membrane</location>
        <topology evidence="10">Single-pass membrane protein</topology>
    </subcellularLocation>
    <subcellularLocation>
        <location evidence="2">Membrane</location>
        <topology evidence="2">Single-pass membrane protein</topology>
    </subcellularLocation>
</comment>
<dbReference type="GeneID" id="29072713"/>
<gene>
    <name evidence="10 12" type="primary">petN</name>
    <name evidence="12" type="ORF">Thor_016</name>
</gene>
<dbReference type="AlphaFoldDB" id="A0A1C9CA95"/>
<keyword evidence="12" id="KW-0934">Plastid</keyword>
<evidence type="ECO:0000256" key="2">
    <source>
        <dbReference type="ARBA" id="ARBA00004167"/>
    </source>
</evidence>
<keyword evidence="4 10" id="KW-0813">Transport</keyword>
<reference evidence="12" key="1">
    <citation type="journal article" date="2018" name="PLoS ONE">
        <title>Plastid genome analysis of three Nemaliophycidae red algal species suggests environmental adaptation for iron limited habitats.</title>
        <authorList>
            <person name="Cho C.H."/>
            <person name="Choi J.W."/>
            <person name="Lam D.W."/>
            <person name="Kim K.M."/>
            <person name="Yoon H.S."/>
        </authorList>
    </citation>
    <scope>NUCLEOTIDE SEQUENCE</scope>
</reference>
<evidence type="ECO:0000256" key="11">
    <source>
        <dbReference type="SAM" id="Phobius"/>
    </source>
</evidence>
<feature type="transmembrane region" description="Helical" evidence="11">
    <location>
        <begin position="6"/>
        <end position="25"/>
    </location>
</feature>
<evidence type="ECO:0000256" key="6">
    <source>
        <dbReference type="ARBA" id="ARBA00022982"/>
    </source>
</evidence>
<geneLocation type="plastid" evidence="12"/>
<comment type="subunit">
    <text evidence="9 10">The 4 large subunits of the cytochrome b6-f complex are cytochrome b6, subunit IV (17 kDa polypeptide, PetD), cytochrome f and the Rieske protein, while the 4 small subunits are PetG, PetL, PetM and PetN. The complex functions as a dimer.</text>
</comment>
<evidence type="ECO:0000256" key="3">
    <source>
        <dbReference type="ARBA" id="ARBA00010969"/>
    </source>
</evidence>
<sequence>MIDLISLGWGTLMAVFTFSIALVIWGRNGF</sequence>
<dbReference type="HAMAP" id="MF_00395">
    <property type="entry name" value="Cytb6_f_PetN"/>
    <property type="match status" value="1"/>
</dbReference>
<dbReference type="InterPro" id="IPR036143">
    <property type="entry name" value="Cytochr_b6-f_cplx_su8_sf"/>
</dbReference>
<keyword evidence="7 10" id="KW-1133">Transmembrane helix</keyword>
<accession>A0A1C9CA95</accession>
<keyword evidence="10" id="KW-0793">Thylakoid</keyword>
<dbReference type="EMBL" id="KX284714">
    <property type="protein sequence ID" value="AOM65308.1"/>
    <property type="molecule type" value="Genomic_DNA"/>
</dbReference>
<evidence type="ECO:0000313" key="12">
    <source>
        <dbReference type="EMBL" id="AOM65308.1"/>
    </source>
</evidence>
<organism evidence="12">
    <name type="scientific">Thorea hispida</name>
    <dbReference type="NCBI Taxonomy" id="202687"/>
    <lineage>
        <taxon>Eukaryota</taxon>
        <taxon>Rhodophyta</taxon>
        <taxon>Florideophyceae</taxon>
        <taxon>Nemaliophycidae</taxon>
        <taxon>Thoreales</taxon>
        <taxon>Thoreaceae</taxon>
        <taxon>Thorea</taxon>
    </lineage>
</organism>
<protein>
    <recommendedName>
        <fullName evidence="10">Cytochrome b6-f complex subunit 8</fullName>
    </recommendedName>
    <alternativeName>
        <fullName evidence="10">Cytochrome b6-f complex subunit PetN</fullName>
    </alternativeName>
    <alternativeName>
        <fullName evidence="10">Cytochrome b6-f complex subunit VIII</fullName>
    </alternativeName>
</protein>
<keyword evidence="10" id="KW-0602">Photosynthesis</keyword>
<keyword evidence="8 10" id="KW-0472">Membrane</keyword>
<dbReference type="GO" id="GO:0009512">
    <property type="term" value="C:cytochrome b6f complex"/>
    <property type="evidence" value="ECO:0007669"/>
    <property type="project" value="InterPro"/>
</dbReference>
<dbReference type="InterPro" id="IPR005497">
    <property type="entry name" value="Cytochrome_b6-f_cplx_su8"/>
</dbReference>
<proteinExistence type="inferred from homology"/>
<dbReference type="GO" id="GO:0015979">
    <property type="term" value="P:photosynthesis"/>
    <property type="evidence" value="ECO:0007669"/>
    <property type="project" value="UniProtKB-KW"/>
</dbReference>
<name>A0A1C9CA95_9FLOR</name>
<dbReference type="GO" id="GO:0017004">
    <property type="term" value="P:cytochrome complex assembly"/>
    <property type="evidence" value="ECO:0007669"/>
    <property type="project" value="UniProtKB-UniRule"/>
</dbReference>
<evidence type="ECO:0000256" key="7">
    <source>
        <dbReference type="ARBA" id="ARBA00022989"/>
    </source>
</evidence>
<keyword evidence="6 10" id="KW-0249">Electron transport</keyword>